<dbReference type="Proteomes" id="UP000277742">
    <property type="component" value="Unassembled WGS sequence"/>
</dbReference>
<dbReference type="EMBL" id="RJPV01000004">
    <property type="protein sequence ID" value="RSJ89773.1"/>
    <property type="molecule type" value="Genomic_DNA"/>
</dbReference>
<comment type="caution">
    <text evidence="2">The sequence shown here is derived from an EMBL/GenBank/DDBJ whole genome shotgun (WGS) entry which is preliminary data.</text>
</comment>
<proteinExistence type="predicted"/>
<protein>
    <recommendedName>
        <fullName evidence="1">Transposase InsH N-terminal domain-containing protein</fullName>
    </recommendedName>
</protein>
<evidence type="ECO:0000313" key="2">
    <source>
        <dbReference type="EMBL" id="RSI81932.1"/>
    </source>
</evidence>
<accession>A0A3R9JLA7</accession>
<dbReference type="PANTHER" id="PTHR33408">
    <property type="entry name" value="TRANSPOSASE"/>
    <property type="match status" value="1"/>
</dbReference>
<evidence type="ECO:0000313" key="5">
    <source>
        <dbReference type="Proteomes" id="UP000277742"/>
    </source>
</evidence>
<dbReference type="AlphaFoldDB" id="A0A3R9JLA7"/>
<dbReference type="InterPro" id="IPR008490">
    <property type="entry name" value="Transposase_InsH_N"/>
</dbReference>
<dbReference type="EMBL" id="RJNR01000006">
    <property type="protein sequence ID" value="RSI81932.1"/>
    <property type="molecule type" value="Genomic_DNA"/>
</dbReference>
<reference evidence="4 5" key="1">
    <citation type="submission" date="2018-11" db="EMBL/GenBank/DDBJ databases">
        <title>Species Designations Belie Phenotypic and Genotypic Heterogeneity in Oral Streptococci.</title>
        <authorList>
            <person name="Velsko I."/>
        </authorList>
    </citation>
    <scope>NUCLEOTIDE SEQUENCE [LARGE SCALE GENOMIC DNA]</scope>
    <source>
        <strain evidence="2 5">BCA12</strain>
        <strain evidence="3 4">BCC30</strain>
    </source>
</reference>
<evidence type="ECO:0000313" key="4">
    <source>
        <dbReference type="Proteomes" id="UP000271977"/>
    </source>
</evidence>
<organism evidence="2 5">
    <name type="scientific">Streptococcus mitis</name>
    <dbReference type="NCBI Taxonomy" id="28037"/>
    <lineage>
        <taxon>Bacteria</taxon>
        <taxon>Bacillati</taxon>
        <taxon>Bacillota</taxon>
        <taxon>Bacilli</taxon>
        <taxon>Lactobacillales</taxon>
        <taxon>Streptococcaceae</taxon>
        <taxon>Streptococcus</taxon>
        <taxon>Streptococcus mitis group</taxon>
    </lineage>
</organism>
<evidence type="ECO:0000313" key="3">
    <source>
        <dbReference type="EMBL" id="RSJ89773.1"/>
    </source>
</evidence>
<dbReference type="Pfam" id="PF05598">
    <property type="entry name" value="DUF772"/>
    <property type="match status" value="1"/>
</dbReference>
<feature type="domain" description="Transposase InsH N-terminal" evidence="1">
    <location>
        <begin position="15"/>
        <end position="79"/>
    </location>
</feature>
<sequence>MPIHYNTNQTTIPLEISSFLPQDHLVFTIEKVVNTLEDCHFDAFYHAFGQPSYHPKMLVSTLLFSYLQEIFSGQEIANEEYTSYSETDPVKIKNDKGEIEDIGTVRQVIENETGIKVYVVESLDKSLWYTISKSVHDIFVK</sequence>
<gene>
    <name evidence="3" type="ORF">D8789_06395</name>
    <name evidence="2" type="ORF">D8855_05355</name>
</gene>
<name>A0A3R9JLA7_STRMT</name>
<dbReference type="Proteomes" id="UP000271977">
    <property type="component" value="Unassembled WGS sequence"/>
</dbReference>
<evidence type="ECO:0000259" key="1">
    <source>
        <dbReference type="Pfam" id="PF05598"/>
    </source>
</evidence>